<dbReference type="EMBL" id="CP003746">
    <property type="protein sequence ID" value="AFV00493.1"/>
    <property type="molecule type" value="Genomic_DNA"/>
</dbReference>
<dbReference type="Gene3D" id="3.30.420.40">
    <property type="match status" value="2"/>
</dbReference>
<dbReference type="InterPro" id="IPR043129">
    <property type="entry name" value="ATPase_NBD"/>
</dbReference>
<sequence length="293" mass="31385">MKPARYGAIEAGGTKILCGVTGEDGRWLARDKFSTAEPEQNLAELIGFFSQHPVNSLGLASFGPLDIDPTSLHYGRLLNTSKPHWSQFPFARRLADALNTDVVATTDVLAAAMAEQRFGAARGCDNFCYVTVGTGIGVGTFIAGKPLTGKHHPEPGHLPLIRNTQDNVASACPYHSHCAEGLASGPALSRRVPVPLTELAATAPLWELAADYLAQLCHSLMLCYQPDRIILGGGVMRAPHLLPMITNAFESQARNYAQSLTEQNLLVSALKNEAGLLGALALVHPLENVHVYT</sequence>
<dbReference type="KEGG" id="saga:M5M_16810"/>
<dbReference type="CDD" id="cd24067">
    <property type="entry name" value="ASKHA_NBD_ROK_BsFRK-like"/>
    <property type="match status" value="1"/>
</dbReference>
<dbReference type="RefSeq" id="WP_015048645.1">
    <property type="nucleotide sequence ID" value="NC_018868.3"/>
</dbReference>
<gene>
    <name evidence="2" type="ordered locus">M5M_16810</name>
</gene>
<dbReference type="InterPro" id="IPR000600">
    <property type="entry name" value="ROK"/>
</dbReference>
<organism evidence="2 3">
    <name type="scientific">Simiduia agarivorans (strain DSM 21679 / JCM 13881 / BCRC 17597 / SA1)</name>
    <dbReference type="NCBI Taxonomy" id="1117647"/>
    <lineage>
        <taxon>Bacteria</taxon>
        <taxon>Pseudomonadati</taxon>
        <taxon>Pseudomonadota</taxon>
        <taxon>Gammaproteobacteria</taxon>
        <taxon>Cellvibrionales</taxon>
        <taxon>Cellvibrionaceae</taxon>
        <taxon>Simiduia</taxon>
    </lineage>
</organism>
<evidence type="ECO:0000313" key="3">
    <source>
        <dbReference type="Proteomes" id="UP000000466"/>
    </source>
</evidence>
<reference evidence="2 3" key="1">
    <citation type="journal article" date="2013" name="Genome Announc.">
        <title>Complete genome sequence of Simiduia agarivorans SA1(T), a marine bacterium able to degrade a variety of polysaccharides.</title>
        <authorList>
            <person name="Lin S.Y."/>
            <person name="Shieh W.Y."/>
            <person name="Chen J.S."/>
            <person name="Tang S.L."/>
        </authorList>
    </citation>
    <scope>NUCLEOTIDE SEQUENCE [LARGE SCALE GENOMIC DNA]</scope>
    <source>
        <strain evidence="3">DSM 21679 / JCM 13881 / BCRC 17597 / SA1</strain>
    </source>
</reference>
<dbReference type="PANTHER" id="PTHR18964:SF149">
    <property type="entry name" value="BIFUNCTIONAL UDP-N-ACETYLGLUCOSAMINE 2-EPIMERASE_N-ACETYLMANNOSAMINE KINASE"/>
    <property type="match status" value="1"/>
</dbReference>
<dbReference type="Proteomes" id="UP000000466">
    <property type="component" value="Chromosome"/>
</dbReference>
<dbReference type="PANTHER" id="PTHR18964">
    <property type="entry name" value="ROK (REPRESSOR, ORF, KINASE) FAMILY"/>
    <property type="match status" value="1"/>
</dbReference>
<protein>
    <submittedName>
        <fullName evidence="2">Fructokinase</fullName>
    </submittedName>
</protein>
<proteinExistence type="inferred from homology"/>
<dbReference type="SUPFAM" id="SSF53067">
    <property type="entry name" value="Actin-like ATPase domain"/>
    <property type="match status" value="1"/>
</dbReference>
<keyword evidence="3" id="KW-1185">Reference proteome</keyword>
<dbReference type="eggNOG" id="COG1940">
    <property type="taxonomic scope" value="Bacteria"/>
</dbReference>
<accession>K4L2R6</accession>
<dbReference type="AlphaFoldDB" id="K4L2R6"/>
<evidence type="ECO:0000256" key="1">
    <source>
        <dbReference type="ARBA" id="ARBA00006479"/>
    </source>
</evidence>
<dbReference type="Pfam" id="PF00480">
    <property type="entry name" value="ROK"/>
    <property type="match status" value="1"/>
</dbReference>
<evidence type="ECO:0000313" key="2">
    <source>
        <dbReference type="EMBL" id="AFV00493.1"/>
    </source>
</evidence>
<dbReference type="HOGENOM" id="CLU_036604_3_0_6"/>
<name>K4L2R6_SIMAS</name>
<dbReference type="STRING" id="1117647.M5M_16810"/>
<comment type="similarity">
    <text evidence="1">Belongs to the ROK (NagC/XylR) family.</text>
</comment>
<dbReference type="OrthoDB" id="9783435at2"/>
<dbReference type="GO" id="GO:0016301">
    <property type="term" value="F:kinase activity"/>
    <property type="evidence" value="ECO:0007669"/>
    <property type="project" value="UniProtKB-KW"/>
</dbReference>